<reference evidence="1" key="2">
    <citation type="submission" date="2021-04" db="EMBL/GenBank/DDBJ databases">
        <authorList>
            <person name="Gilroy R."/>
        </authorList>
    </citation>
    <scope>NUCLEOTIDE SEQUENCE</scope>
    <source>
        <strain evidence="1">CHK192-8294</strain>
    </source>
</reference>
<organism evidence="1 2">
    <name type="scientific">Candidatus Flavonifractor intestinigallinarum</name>
    <dbReference type="NCBI Taxonomy" id="2838586"/>
    <lineage>
        <taxon>Bacteria</taxon>
        <taxon>Bacillati</taxon>
        <taxon>Bacillota</taxon>
        <taxon>Clostridia</taxon>
        <taxon>Eubacteriales</taxon>
        <taxon>Oscillospiraceae</taxon>
        <taxon>Flavonifractor</taxon>
    </lineage>
</organism>
<evidence type="ECO:0000313" key="1">
    <source>
        <dbReference type="EMBL" id="HJB79853.1"/>
    </source>
</evidence>
<reference evidence="1" key="1">
    <citation type="journal article" date="2021" name="PeerJ">
        <title>Extensive microbial diversity within the chicken gut microbiome revealed by metagenomics and culture.</title>
        <authorList>
            <person name="Gilroy R."/>
            <person name="Ravi A."/>
            <person name="Getino M."/>
            <person name="Pursley I."/>
            <person name="Horton D.L."/>
            <person name="Alikhan N.F."/>
            <person name="Baker D."/>
            <person name="Gharbi K."/>
            <person name="Hall N."/>
            <person name="Watson M."/>
            <person name="Adriaenssens E.M."/>
            <person name="Foster-Nyarko E."/>
            <person name="Jarju S."/>
            <person name="Secka A."/>
            <person name="Antonio M."/>
            <person name="Oren A."/>
            <person name="Chaudhuri R.R."/>
            <person name="La Ragione R."/>
            <person name="Hildebrand F."/>
            <person name="Pallen M.J."/>
        </authorList>
    </citation>
    <scope>NUCLEOTIDE SEQUENCE</scope>
    <source>
        <strain evidence="1">CHK192-8294</strain>
    </source>
</reference>
<protein>
    <submittedName>
        <fullName evidence="1">Uncharacterized protein</fullName>
    </submittedName>
</protein>
<dbReference type="AlphaFoldDB" id="A0A9D2MMI8"/>
<gene>
    <name evidence="1" type="ORF">H9712_02600</name>
</gene>
<dbReference type="Proteomes" id="UP000823921">
    <property type="component" value="Unassembled WGS sequence"/>
</dbReference>
<comment type="caution">
    <text evidence="1">The sequence shown here is derived from an EMBL/GenBank/DDBJ whole genome shotgun (WGS) entry which is preliminary data.</text>
</comment>
<name>A0A9D2MMI8_9FIRM</name>
<proteinExistence type="predicted"/>
<accession>A0A9D2MMI8</accession>
<evidence type="ECO:0000313" key="2">
    <source>
        <dbReference type="Proteomes" id="UP000823921"/>
    </source>
</evidence>
<sequence>MILCPRHKCDCWVRRAAGETLFGFLPPGRYLLALTRERHTLCRLGLSLPPGANVTVRLDPEERTWSWRRELFHCFYNQG</sequence>
<dbReference type="EMBL" id="DWXO01000024">
    <property type="protein sequence ID" value="HJB79853.1"/>
    <property type="molecule type" value="Genomic_DNA"/>
</dbReference>